<gene>
    <name evidence="2" type="ORF">JOF54_002935</name>
</gene>
<sequence length="183" mass="20057">MPAPLPPLLTTERLRLRAWLPAADAALVRTLWSERDPRARYRIDADGHPTVAEMEARLAEQLVVTARTGLALLALERRAEGDVIGYCGLIAGQSSAEEPEIAYELLSREHGRGYATEAARAVVHAATTAGLPRLWATVRVWNAPSFRVLEKLGFHDSGRLDPDAERGDTVWMTRDLRGPAVSG</sequence>
<protein>
    <submittedName>
        <fullName evidence="2">RimJ/RimL family protein N-acetyltransferase</fullName>
    </submittedName>
</protein>
<proteinExistence type="predicted"/>
<evidence type="ECO:0000313" key="2">
    <source>
        <dbReference type="EMBL" id="MBP2418013.1"/>
    </source>
</evidence>
<dbReference type="Proteomes" id="UP000758168">
    <property type="component" value="Unassembled WGS sequence"/>
</dbReference>
<dbReference type="EMBL" id="JAGIOB010000001">
    <property type="protein sequence ID" value="MBP2418013.1"/>
    <property type="molecule type" value="Genomic_DNA"/>
</dbReference>
<organism evidence="2 3">
    <name type="scientific">Microlunatus capsulatus</name>
    <dbReference type="NCBI Taxonomy" id="99117"/>
    <lineage>
        <taxon>Bacteria</taxon>
        <taxon>Bacillati</taxon>
        <taxon>Actinomycetota</taxon>
        <taxon>Actinomycetes</taxon>
        <taxon>Propionibacteriales</taxon>
        <taxon>Propionibacteriaceae</taxon>
        <taxon>Microlunatus</taxon>
    </lineage>
</organism>
<feature type="domain" description="N-acetyltransferase" evidence="1">
    <location>
        <begin position="14"/>
        <end position="177"/>
    </location>
</feature>
<dbReference type="PANTHER" id="PTHR43792">
    <property type="entry name" value="GNAT FAMILY, PUTATIVE (AFU_ORTHOLOGUE AFUA_3G00765)-RELATED-RELATED"/>
    <property type="match status" value="1"/>
</dbReference>
<evidence type="ECO:0000313" key="3">
    <source>
        <dbReference type="Proteomes" id="UP000758168"/>
    </source>
</evidence>
<dbReference type="PANTHER" id="PTHR43792:SF1">
    <property type="entry name" value="N-ACETYLTRANSFERASE DOMAIN-CONTAINING PROTEIN"/>
    <property type="match status" value="1"/>
</dbReference>
<dbReference type="RefSeq" id="WP_210057194.1">
    <property type="nucleotide sequence ID" value="NZ_BAAAMH010000010.1"/>
</dbReference>
<name>A0ABS4ZAD3_9ACTN</name>
<dbReference type="InterPro" id="IPR000182">
    <property type="entry name" value="GNAT_dom"/>
</dbReference>
<dbReference type="InterPro" id="IPR051531">
    <property type="entry name" value="N-acetyltransferase"/>
</dbReference>
<dbReference type="InterPro" id="IPR016181">
    <property type="entry name" value="Acyl_CoA_acyltransferase"/>
</dbReference>
<keyword evidence="3" id="KW-1185">Reference proteome</keyword>
<dbReference type="PROSITE" id="PS51186">
    <property type="entry name" value="GNAT"/>
    <property type="match status" value="1"/>
</dbReference>
<dbReference type="SUPFAM" id="SSF55729">
    <property type="entry name" value="Acyl-CoA N-acyltransferases (Nat)"/>
    <property type="match status" value="1"/>
</dbReference>
<dbReference type="Pfam" id="PF13302">
    <property type="entry name" value="Acetyltransf_3"/>
    <property type="match status" value="1"/>
</dbReference>
<evidence type="ECO:0000259" key="1">
    <source>
        <dbReference type="PROSITE" id="PS51186"/>
    </source>
</evidence>
<accession>A0ABS4ZAD3</accession>
<comment type="caution">
    <text evidence="2">The sequence shown here is derived from an EMBL/GenBank/DDBJ whole genome shotgun (WGS) entry which is preliminary data.</text>
</comment>
<reference evidence="2 3" key="1">
    <citation type="submission" date="2021-03" db="EMBL/GenBank/DDBJ databases">
        <title>Sequencing the genomes of 1000 actinobacteria strains.</title>
        <authorList>
            <person name="Klenk H.-P."/>
        </authorList>
    </citation>
    <scope>NUCLEOTIDE SEQUENCE [LARGE SCALE GENOMIC DNA]</scope>
    <source>
        <strain evidence="2 3">DSM 12936</strain>
    </source>
</reference>
<dbReference type="Gene3D" id="3.40.630.30">
    <property type="match status" value="1"/>
</dbReference>